<name>A0ABT9N873_9ACTN</name>
<evidence type="ECO:0000313" key="2">
    <source>
        <dbReference type="EMBL" id="MDP9799895.1"/>
    </source>
</evidence>
<comment type="caution">
    <text evidence="2">The sequence shown here is derived from an EMBL/GenBank/DDBJ whole genome shotgun (WGS) entry which is preliminary data.</text>
</comment>
<organism evidence="2 3">
    <name type="scientific">Catenuloplanes nepalensis</name>
    <dbReference type="NCBI Taxonomy" id="587533"/>
    <lineage>
        <taxon>Bacteria</taxon>
        <taxon>Bacillati</taxon>
        <taxon>Actinomycetota</taxon>
        <taxon>Actinomycetes</taxon>
        <taxon>Micromonosporales</taxon>
        <taxon>Micromonosporaceae</taxon>
        <taxon>Catenuloplanes</taxon>
    </lineage>
</organism>
<evidence type="ECO:0000313" key="3">
    <source>
        <dbReference type="Proteomes" id="UP001240984"/>
    </source>
</evidence>
<keyword evidence="3" id="KW-1185">Reference proteome</keyword>
<protein>
    <submittedName>
        <fullName evidence="2">Uncharacterized protein</fullName>
    </submittedName>
</protein>
<accession>A0ABT9N873</accession>
<dbReference type="EMBL" id="JAUSRA010000001">
    <property type="protein sequence ID" value="MDP9799895.1"/>
    <property type="molecule type" value="Genomic_DNA"/>
</dbReference>
<sequence>MVVVLSRPLMPEGSLTDTKERSNIEVDLSFVSVNDPLRRAAAERATESLPRAPVQCHSAYFDLGGLIQRRPRQAARPAAARRWLAALNKPLEVGAVRPHSSDRREYCQFEVTFAVGARMAHGLRAPKHRRRQAEPHLSDAPGRLAPEIS</sequence>
<dbReference type="Proteomes" id="UP001240984">
    <property type="component" value="Unassembled WGS sequence"/>
</dbReference>
<dbReference type="RefSeq" id="WP_306839048.1">
    <property type="nucleotide sequence ID" value="NZ_JAUSRA010000001.1"/>
</dbReference>
<evidence type="ECO:0000256" key="1">
    <source>
        <dbReference type="SAM" id="MobiDB-lite"/>
    </source>
</evidence>
<feature type="region of interest" description="Disordered" evidence="1">
    <location>
        <begin position="124"/>
        <end position="149"/>
    </location>
</feature>
<gene>
    <name evidence="2" type="ORF">J2S43_008407</name>
</gene>
<reference evidence="2 3" key="1">
    <citation type="submission" date="2023-07" db="EMBL/GenBank/DDBJ databases">
        <title>Sequencing the genomes of 1000 actinobacteria strains.</title>
        <authorList>
            <person name="Klenk H.-P."/>
        </authorList>
    </citation>
    <scope>NUCLEOTIDE SEQUENCE [LARGE SCALE GENOMIC DNA]</scope>
    <source>
        <strain evidence="2 3">DSM 44710</strain>
    </source>
</reference>
<proteinExistence type="predicted"/>